<dbReference type="InterPro" id="IPR007109">
    <property type="entry name" value="Brix"/>
</dbReference>
<feature type="compositionally biased region" description="Basic residues" evidence="1">
    <location>
        <begin position="27"/>
        <end position="42"/>
    </location>
</feature>
<gene>
    <name evidence="3" type="ORF">FOXB_12770</name>
</gene>
<dbReference type="FunFam" id="3.40.50.10480:FF:000005">
    <property type="entry name" value="Similar to RNA processing factor 1"/>
    <property type="match status" value="1"/>
</dbReference>
<dbReference type="OrthoDB" id="264354at2759"/>
<dbReference type="PANTHER" id="PTHR22734:SF3">
    <property type="entry name" value="RIBOSOME PRODUCTION FACTOR 1"/>
    <property type="match status" value="1"/>
</dbReference>
<dbReference type="GO" id="GO:0042134">
    <property type="term" value="F:rRNA primary transcript binding"/>
    <property type="evidence" value="ECO:0007669"/>
    <property type="project" value="InterPro"/>
</dbReference>
<sequence>MGFTKPPVQALKSSNKLKRKELFVQYKKHQNKERHEERHRRRREEAKDPELKAARLAKRKPATIDSKRVWDDIDDDSLGVQVDLEKLKRRRIEEAEAAEQAAHEAAMRAEEELDEDDDVDSMLASDEEMDEERQAALEKKRQRRAQRDNSVAPSTTSTNLDLTPTSLALKFPSLFTDIPAPEPKILVTTSINSTLHEQAHVLCEFFPNSSYVPRSAHRYGHKYSLREICKYASNREHTAVILLKEDSKKPTGLAVVHLPSGPTFHFSITNWIEGKKLPGHGNPTNHYPELLLNNFKTPLGLLTAKLFMTLFPPKPEFQGRQVTTLHNQRDYIFVRRHRYVFREKRQTEKSIVGADGKEVKGVEGIRAGLQELGPRFTLKLRRVDKGIGRAGSEGDDATQWEWKAKMEKDRKSTKITKTFHFKLLTAAIPFSCPILCSMFFNPKIQEEAHSKVPKVGTKVAIPVYDTSALAEVAFKENTLTSALPIKETVAQCLTMVGSDLRGSKDSGFHISRPTLMNLLNTDKMASVDPPYLRFRMFFFFTKRIICEDPPAMRDLFDEDHIIFLAGLSLSGCYIRIQLRTFFLLIKKLVRGPMDELQADYEDYIRSRSQHPVEFQNVTNDSAGKSPEFLLTAMILKVTNKVKKHILDQMPTPMPSPPAPLRDADSITATPAGSPAVPQGAEDRASA</sequence>
<evidence type="ECO:0000313" key="3">
    <source>
        <dbReference type="EMBL" id="EGU76749.1"/>
    </source>
</evidence>
<dbReference type="GO" id="GO:0000460">
    <property type="term" value="P:maturation of 5.8S rRNA"/>
    <property type="evidence" value="ECO:0007669"/>
    <property type="project" value="TreeGrafter"/>
</dbReference>
<accession>F9G288</accession>
<dbReference type="AlphaFoldDB" id="F9G288"/>
<dbReference type="SMART" id="SM00879">
    <property type="entry name" value="Brix"/>
    <property type="match status" value="1"/>
</dbReference>
<dbReference type="InterPro" id="IPR044281">
    <property type="entry name" value="IMP4/RPF1"/>
</dbReference>
<feature type="compositionally biased region" description="Basic and acidic residues" evidence="1">
    <location>
        <begin position="101"/>
        <end position="110"/>
    </location>
</feature>
<dbReference type="GO" id="GO:0005730">
    <property type="term" value="C:nucleolus"/>
    <property type="evidence" value="ECO:0007669"/>
    <property type="project" value="TreeGrafter"/>
</dbReference>
<reference evidence="3" key="1">
    <citation type="journal article" date="2012" name="Mol. Plant Microbe Interact.">
        <title>A highly conserved effector in Fusarium oxysporum is required for full virulence on Arabidopsis.</title>
        <authorList>
            <person name="Thatcher L.F."/>
            <person name="Gardiner D.M."/>
            <person name="Kazan K."/>
            <person name="Manners J."/>
        </authorList>
    </citation>
    <scope>NUCLEOTIDE SEQUENCE [LARGE SCALE GENOMIC DNA]</scope>
    <source>
        <strain evidence="3">Fo5176</strain>
    </source>
</reference>
<dbReference type="PaxDb" id="5507-FOXG_09435P0"/>
<dbReference type="Pfam" id="PF04427">
    <property type="entry name" value="Brix"/>
    <property type="match status" value="1"/>
</dbReference>
<feature type="region of interest" description="Disordered" evidence="1">
    <location>
        <begin position="27"/>
        <end position="65"/>
    </location>
</feature>
<evidence type="ECO:0000256" key="1">
    <source>
        <dbReference type="SAM" id="MobiDB-lite"/>
    </source>
</evidence>
<name>F9G288_FUSOF</name>
<dbReference type="STRING" id="660025.F9G288"/>
<feature type="compositionally biased region" description="Acidic residues" evidence="1">
    <location>
        <begin position="111"/>
        <end position="131"/>
    </location>
</feature>
<dbReference type="GO" id="GO:0030687">
    <property type="term" value="C:preribosome, large subunit precursor"/>
    <property type="evidence" value="ECO:0007669"/>
    <property type="project" value="TreeGrafter"/>
</dbReference>
<organism evidence="3">
    <name type="scientific">Fusarium oxysporum (strain Fo5176)</name>
    <name type="common">Fusarium vascular wilt</name>
    <dbReference type="NCBI Taxonomy" id="660025"/>
    <lineage>
        <taxon>Eukaryota</taxon>
        <taxon>Fungi</taxon>
        <taxon>Dikarya</taxon>
        <taxon>Ascomycota</taxon>
        <taxon>Pezizomycotina</taxon>
        <taxon>Sordariomycetes</taxon>
        <taxon>Hypocreomycetidae</taxon>
        <taxon>Hypocreales</taxon>
        <taxon>Nectriaceae</taxon>
        <taxon>Fusarium</taxon>
        <taxon>Fusarium oxysporum species complex</taxon>
    </lineage>
</organism>
<dbReference type="EMBL" id="AFQF01003186">
    <property type="protein sequence ID" value="EGU76749.1"/>
    <property type="molecule type" value="Genomic_DNA"/>
</dbReference>
<dbReference type="Gene3D" id="3.40.50.10480">
    <property type="entry name" value="Probable brix-domain ribosomal biogenesis protein"/>
    <property type="match status" value="1"/>
</dbReference>
<dbReference type="PROSITE" id="PS50833">
    <property type="entry name" value="BRIX"/>
    <property type="match status" value="1"/>
</dbReference>
<feature type="region of interest" description="Disordered" evidence="1">
    <location>
        <begin position="98"/>
        <end position="159"/>
    </location>
</feature>
<proteinExistence type="predicted"/>
<feature type="region of interest" description="Disordered" evidence="1">
    <location>
        <begin position="648"/>
        <end position="686"/>
    </location>
</feature>
<comment type="caution">
    <text evidence="3">The sequence shown here is derived from an EMBL/GenBank/DDBJ whole genome shotgun (WGS) entry which is preliminary data.</text>
</comment>
<evidence type="ECO:0000259" key="2">
    <source>
        <dbReference type="PROSITE" id="PS50833"/>
    </source>
</evidence>
<feature type="compositionally biased region" description="Polar residues" evidence="1">
    <location>
        <begin position="148"/>
        <end position="159"/>
    </location>
</feature>
<protein>
    <recommendedName>
        <fullName evidence="2">Brix domain-containing protein</fullName>
    </recommendedName>
</protein>
<dbReference type="GO" id="GO:0000470">
    <property type="term" value="P:maturation of LSU-rRNA"/>
    <property type="evidence" value="ECO:0007669"/>
    <property type="project" value="TreeGrafter"/>
</dbReference>
<dbReference type="SUPFAM" id="SSF52954">
    <property type="entry name" value="Class II aaRS ABD-related"/>
    <property type="match status" value="1"/>
</dbReference>
<feature type="compositionally biased region" description="Basic and acidic residues" evidence="1">
    <location>
        <begin position="43"/>
        <end position="53"/>
    </location>
</feature>
<dbReference type="PANTHER" id="PTHR22734">
    <property type="entry name" value="U3 SMALL NUCLEOLAR RIBONUCLEOPROTEIN PROTEIN IMP4"/>
    <property type="match status" value="1"/>
</dbReference>
<feature type="domain" description="Brix" evidence="2">
    <location>
        <begin position="181"/>
        <end position="389"/>
    </location>
</feature>